<name>A0A010SEC6_9PEZI</name>
<evidence type="ECO:0000256" key="2">
    <source>
        <dbReference type="SAM" id="MobiDB-lite"/>
    </source>
</evidence>
<feature type="compositionally biased region" description="Low complexity" evidence="2">
    <location>
        <begin position="127"/>
        <end position="141"/>
    </location>
</feature>
<keyword evidence="1" id="KW-0863">Zinc-finger</keyword>
<feature type="domain" description="CCHC-type" evidence="3">
    <location>
        <begin position="273"/>
        <end position="289"/>
    </location>
</feature>
<evidence type="ECO:0000313" key="5">
    <source>
        <dbReference type="Proteomes" id="UP000020467"/>
    </source>
</evidence>
<dbReference type="InterPro" id="IPR001878">
    <property type="entry name" value="Znf_CCHC"/>
</dbReference>
<dbReference type="GO" id="GO:0003676">
    <property type="term" value="F:nucleic acid binding"/>
    <property type="evidence" value="ECO:0007669"/>
    <property type="project" value="InterPro"/>
</dbReference>
<reference evidence="4 5" key="1">
    <citation type="submission" date="2014-02" db="EMBL/GenBank/DDBJ databases">
        <title>The genome sequence of Colletotrichum fioriniae PJ7.</title>
        <authorList>
            <person name="Baroncelli R."/>
            <person name="Thon M.R."/>
        </authorList>
    </citation>
    <scope>NUCLEOTIDE SEQUENCE [LARGE SCALE GENOMIC DNA]</scope>
    <source>
        <strain evidence="4 5">PJ7</strain>
    </source>
</reference>
<protein>
    <recommendedName>
        <fullName evidence="3">CCHC-type domain-containing protein</fullName>
    </recommendedName>
</protein>
<gene>
    <name evidence="4" type="ORF">CFIO01_07019</name>
</gene>
<dbReference type="Proteomes" id="UP000020467">
    <property type="component" value="Unassembled WGS sequence"/>
</dbReference>
<keyword evidence="1" id="KW-0479">Metal-binding</keyword>
<dbReference type="GO" id="GO:0008270">
    <property type="term" value="F:zinc ion binding"/>
    <property type="evidence" value="ECO:0007669"/>
    <property type="project" value="UniProtKB-KW"/>
</dbReference>
<feature type="region of interest" description="Disordered" evidence="2">
    <location>
        <begin position="121"/>
        <end position="200"/>
    </location>
</feature>
<evidence type="ECO:0000313" key="4">
    <source>
        <dbReference type="EMBL" id="EXF83123.1"/>
    </source>
</evidence>
<dbReference type="EMBL" id="JARH01000263">
    <property type="protein sequence ID" value="EXF83123.1"/>
    <property type="molecule type" value="Genomic_DNA"/>
</dbReference>
<accession>A0A010SEC6</accession>
<proteinExistence type="predicted"/>
<keyword evidence="1" id="KW-0862">Zinc</keyword>
<comment type="caution">
    <text evidence="4">The sequence shown here is derived from an EMBL/GenBank/DDBJ whole genome shotgun (WGS) entry which is preliminary data.</text>
</comment>
<sequence>MAPAQPPDKRSGVPPPNNLIRRMTEKIDQGEDVLATRENQFFVSGNNVKRTLDMFTTEYKARNLHTSSKRVKVLVEEDDDPNVRTRETRALMREQRMSLPASDTDSNDMRAENSQYKVFVSDEHDSSSQGGPSSMGGSSQGNVNYANERVGHRGGARGGFSQGTTSYKRGRVGRRNGGRDVFSHGNPNHTRVGRGGRSGFSRGIVGQGYHGGGRQFSQHESVEIERVVDTEDETSRDKIHLYLKVKYPDQEREDMKMATTADSFYRTNSGTTKCANCGHFGHRITDCEEKPSNT</sequence>
<dbReference type="AlphaFoldDB" id="A0A010SEC6"/>
<dbReference type="PROSITE" id="PS50158">
    <property type="entry name" value="ZF_CCHC"/>
    <property type="match status" value="1"/>
</dbReference>
<dbReference type="HOGENOM" id="CLU_946678_0_0_1"/>
<keyword evidence="5" id="KW-1185">Reference proteome</keyword>
<evidence type="ECO:0000259" key="3">
    <source>
        <dbReference type="PROSITE" id="PS50158"/>
    </source>
</evidence>
<dbReference type="KEGG" id="cfj:CFIO01_07019"/>
<evidence type="ECO:0000256" key="1">
    <source>
        <dbReference type="PROSITE-ProRule" id="PRU00047"/>
    </source>
</evidence>
<organism evidence="4 5">
    <name type="scientific">Colletotrichum fioriniae PJ7</name>
    <dbReference type="NCBI Taxonomy" id="1445577"/>
    <lineage>
        <taxon>Eukaryota</taxon>
        <taxon>Fungi</taxon>
        <taxon>Dikarya</taxon>
        <taxon>Ascomycota</taxon>
        <taxon>Pezizomycotina</taxon>
        <taxon>Sordariomycetes</taxon>
        <taxon>Hypocreomycetidae</taxon>
        <taxon>Glomerellales</taxon>
        <taxon>Glomerellaceae</taxon>
        <taxon>Colletotrichum</taxon>
        <taxon>Colletotrichum acutatum species complex</taxon>
    </lineage>
</organism>